<feature type="region of interest" description="Disordered" evidence="2">
    <location>
        <begin position="53"/>
        <end position="115"/>
    </location>
</feature>
<dbReference type="InterPro" id="IPR042261">
    <property type="entry name" value="Lsr2-like_dimerization"/>
</dbReference>
<dbReference type="EMBL" id="LT629757">
    <property type="protein sequence ID" value="SDS64998.1"/>
    <property type="molecule type" value="Genomic_DNA"/>
</dbReference>
<dbReference type="InterPro" id="IPR055370">
    <property type="entry name" value="Lsr2_DNA-bd"/>
</dbReference>
<keyword evidence="6" id="KW-1185">Reference proteome</keyword>
<dbReference type="Pfam" id="PF23359">
    <property type="entry name" value="Lsr2_DNA-bd"/>
    <property type="match status" value="1"/>
</dbReference>
<accession>A0A1H1TXL3</accession>
<feature type="compositionally biased region" description="Basic and acidic residues" evidence="2">
    <location>
        <begin position="88"/>
        <end position="109"/>
    </location>
</feature>
<dbReference type="Gene3D" id="3.30.60.230">
    <property type="entry name" value="Lsr2, dimerization domain"/>
    <property type="match status" value="1"/>
</dbReference>
<reference evidence="6" key="1">
    <citation type="submission" date="2016-10" db="EMBL/GenBank/DDBJ databases">
        <authorList>
            <person name="Varghese N."/>
            <person name="Submissions S."/>
        </authorList>
    </citation>
    <scope>NUCLEOTIDE SEQUENCE [LARGE SCALE GENOMIC DNA]</scope>
    <source>
        <strain evidence="6">DSM 22127</strain>
    </source>
</reference>
<dbReference type="InterPro" id="IPR036625">
    <property type="entry name" value="E3-bd_dom_sf"/>
</dbReference>
<dbReference type="Pfam" id="PF11774">
    <property type="entry name" value="Lsr2"/>
    <property type="match status" value="1"/>
</dbReference>
<dbReference type="OrthoDB" id="4113332at2"/>
<feature type="domain" description="Lsr2 DNA-binding" evidence="4">
    <location>
        <begin position="79"/>
        <end position="114"/>
    </location>
</feature>
<evidence type="ECO:0000313" key="5">
    <source>
        <dbReference type="EMBL" id="SDS64998.1"/>
    </source>
</evidence>
<dbReference type="InterPro" id="IPR024412">
    <property type="entry name" value="Lsr2_dim_dom"/>
</dbReference>
<sequence length="115" mass="12168">MAQKVHIVLVDDIDETEAEETVTFGLDGKDYAIDLNTDNATKLREALAPYVAHARPVSGRGGRRGSSKSSGSASSAASNGPAPAEIRAWARENGFDVPERGRVSAEVRDAYSAAH</sequence>
<gene>
    <name evidence="5" type="ORF">SAMN04488570_2362</name>
</gene>
<evidence type="ECO:0000259" key="3">
    <source>
        <dbReference type="Pfam" id="PF11774"/>
    </source>
</evidence>
<dbReference type="AlphaFoldDB" id="A0A1H1TXL3"/>
<feature type="domain" description="Lsr2 dimerization" evidence="3">
    <location>
        <begin position="1"/>
        <end position="57"/>
    </location>
</feature>
<feature type="compositionally biased region" description="Low complexity" evidence="2">
    <location>
        <begin position="67"/>
        <end position="84"/>
    </location>
</feature>
<dbReference type="GO" id="GO:0016746">
    <property type="term" value="F:acyltransferase activity"/>
    <property type="evidence" value="ECO:0007669"/>
    <property type="project" value="InterPro"/>
</dbReference>
<dbReference type="STRING" id="642780.SAMN04488570_2362"/>
<dbReference type="Proteomes" id="UP000198859">
    <property type="component" value="Chromosome I"/>
</dbReference>
<evidence type="ECO:0000256" key="1">
    <source>
        <dbReference type="ARBA" id="ARBA00023125"/>
    </source>
</evidence>
<keyword evidence="1" id="KW-0238">DNA-binding</keyword>
<evidence type="ECO:0000313" key="6">
    <source>
        <dbReference type="Proteomes" id="UP000198859"/>
    </source>
</evidence>
<protein>
    <submittedName>
        <fullName evidence="5">Lsr2 protein</fullName>
    </submittedName>
</protein>
<name>A0A1H1TXL3_9ACTN</name>
<dbReference type="Gene3D" id="4.10.320.10">
    <property type="entry name" value="E3-binding domain"/>
    <property type="match status" value="1"/>
</dbReference>
<dbReference type="RefSeq" id="WP_091729849.1">
    <property type="nucleotide sequence ID" value="NZ_LT629757.1"/>
</dbReference>
<proteinExistence type="predicted"/>
<organism evidence="5 6">
    <name type="scientific">Nocardioides scoriae</name>
    <dbReference type="NCBI Taxonomy" id="642780"/>
    <lineage>
        <taxon>Bacteria</taxon>
        <taxon>Bacillati</taxon>
        <taxon>Actinomycetota</taxon>
        <taxon>Actinomycetes</taxon>
        <taxon>Propionibacteriales</taxon>
        <taxon>Nocardioidaceae</taxon>
        <taxon>Nocardioides</taxon>
    </lineage>
</organism>
<evidence type="ECO:0000259" key="4">
    <source>
        <dbReference type="Pfam" id="PF23359"/>
    </source>
</evidence>
<dbReference type="GO" id="GO:0003677">
    <property type="term" value="F:DNA binding"/>
    <property type="evidence" value="ECO:0007669"/>
    <property type="project" value="UniProtKB-KW"/>
</dbReference>
<evidence type="ECO:0000256" key="2">
    <source>
        <dbReference type="SAM" id="MobiDB-lite"/>
    </source>
</evidence>